<dbReference type="Proteomes" id="UP001501842">
    <property type="component" value="Unassembled WGS sequence"/>
</dbReference>
<evidence type="ECO:0000313" key="1">
    <source>
        <dbReference type="EMBL" id="GAA2738687.1"/>
    </source>
</evidence>
<dbReference type="EMBL" id="BAAATZ010000047">
    <property type="protein sequence ID" value="GAA2738687.1"/>
    <property type="molecule type" value="Genomic_DNA"/>
</dbReference>
<evidence type="ECO:0000313" key="2">
    <source>
        <dbReference type="Proteomes" id="UP001501842"/>
    </source>
</evidence>
<comment type="caution">
    <text evidence="1">The sequence shown here is derived from an EMBL/GenBank/DDBJ whole genome shotgun (WGS) entry which is preliminary data.</text>
</comment>
<proteinExistence type="predicted"/>
<gene>
    <name evidence="1" type="ORF">GCM10010439_73480</name>
</gene>
<organism evidence="1 2">
    <name type="scientific">Actinocorallia aurantiaca</name>
    <dbReference type="NCBI Taxonomy" id="46204"/>
    <lineage>
        <taxon>Bacteria</taxon>
        <taxon>Bacillati</taxon>
        <taxon>Actinomycetota</taxon>
        <taxon>Actinomycetes</taxon>
        <taxon>Streptosporangiales</taxon>
        <taxon>Thermomonosporaceae</taxon>
        <taxon>Actinocorallia</taxon>
    </lineage>
</organism>
<reference evidence="1 2" key="1">
    <citation type="journal article" date="2019" name="Int. J. Syst. Evol. Microbiol.">
        <title>The Global Catalogue of Microorganisms (GCM) 10K type strain sequencing project: providing services to taxonomists for standard genome sequencing and annotation.</title>
        <authorList>
            <consortium name="The Broad Institute Genomics Platform"/>
            <consortium name="The Broad Institute Genome Sequencing Center for Infectious Disease"/>
            <person name="Wu L."/>
            <person name="Ma J."/>
        </authorList>
    </citation>
    <scope>NUCLEOTIDE SEQUENCE [LARGE SCALE GENOMIC DNA]</scope>
    <source>
        <strain evidence="1 2">JCM 8201</strain>
    </source>
</reference>
<name>A0ABN3UUK9_9ACTN</name>
<protein>
    <submittedName>
        <fullName evidence="1">Uncharacterized protein</fullName>
    </submittedName>
</protein>
<accession>A0ABN3UUK9</accession>
<keyword evidence="2" id="KW-1185">Reference proteome</keyword>
<sequence length="64" mass="7296">MPPRSSRRSVSSAETEANYNELMDRIQSRLGRLQSRLNDFISGIAKTVSYVDFRVIYGDDPEPC</sequence>